<evidence type="ECO:0000256" key="5">
    <source>
        <dbReference type="SAM" id="Phobius"/>
    </source>
</evidence>
<proteinExistence type="inferred from homology"/>
<dbReference type="Proteomes" id="UP000245073">
    <property type="component" value="Unassembled WGS sequence"/>
</dbReference>
<feature type="transmembrane region" description="Helical" evidence="5">
    <location>
        <begin position="69"/>
        <end position="89"/>
    </location>
</feature>
<feature type="domain" description="HAMP" evidence="7">
    <location>
        <begin position="246"/>
        <end position="298"/>
    </location>
</feature>
<evidence type="ECO:0000313" key="9">
    <source>
        <dbReference type="Proteomes" id="UP000245073"/>
    </source>
</evidence>
<dbReference type="PRINTS" id="PR00260">
    <property type="entry name" value="CHEMTRNSDUCR"/>
</dbReference>
<keyword evidence="2" id="KW-0145">Chemotaxis</keyword>
<evidence type="ECO:0000256" key="1">
    <source>
        <dbReference type="ARBA" id="ARBA00004370"/>
    </source>
</evidence>
<dbReference type="GO" id="GO:0004888">
    <property type="term" value="F:transmembrane signaling receptor activity"/>
    <property type="evidence" value="ECO:0007669"/>
    <property type="project" value="InterPro"/>
</dbReference>
<dbReference type="InterPro" id="IPR004089">
    <property type="entry name" value="MCPsignal_dom"/>
</dbReference>
<feature type="transmembrane region" description="Helical" evidence="5">
    <location>
        <begin position="45"/>
        <end position="63"/>
    </location>
</feature>
<feature type="domain" description="Methyl-accepting transducer" evidence="6">
    <location>
        <begin position="303"/>
        <end position="532"/>
    </location>
</feature>
<organism evidence="8 9">
    <name type="scientific">Caulobacter endophyticus</name>
    <dbReference type="NCBI Taxonomy" id="2172652"/>
    <lineage>
        <taxon>Bacteria</taxon>
        <taxon>Pseudomonadati</taxon>
        <taxon>Pseudomonadota</taxon>
        <taxon>Alphaproteobacteria</taxon>
        <taxon>Caulobacterales</taxon>
        <taxon>Caulobacteraceae</taxon>
        <taxon>Caulobacter</taxon>
    </lineage>
</organism>
<keyword evidence="5" id="KW-0472">Membrane</keyword>
<evidence type="ECO:0000256" key="2">
    <source>
        <dbReference type="ARBA" id="ARBA00022500"/>
    </source>
</evidence>
<sequence length="559" mass="58163">MAFVSRVLSRPINAHPASCPRIREAGVRLIQFDSIEAQRRVGGQLVIGCVAASAVVVPVAGLLTGAPLLVPAAGSIALAVLVLAAYGLWRDRLAQQLCTALALVGQVALFVLAFQGHGQQDEARMAFLAALALLVAYGDWRVVAAGAAAVIGVDLLAAGLLPHRLAADESLLALGLRAAMTLTTAWSLIWLTAGVSRLFVTVSARTQASERAARAADEANAAALAERAAADRANAERARLKAAMEAEQTEVVEHLAQALRLLAGGDLTSRLETRFSAQYEPLRQDFNDAVAKLRAALGEISGNAASMSAGVAEMSRASDELANRTEDQAASLVETSTALSQITATVAETADNARKANAAAARAREEAQRSDPVVTEAVEAMTLIETSSGQIGQIIGVIDEIAFQTNLLALNAGVEAARAGDAGKGFAVVAQEVRALAQRSADAAREIKSLVAVSGDQVAAGVERVGKTRQALQRIVARVAEIDVQIDAIARSAADQASNLGEVNTTMGAMDRVVQQNAAMVEETTAAAHALKSEAAELADRIGLFRTREETAPSSQWAA</sequence>
<dbReference type="InterPro" id="IPR003660">
    <property type="entry name" value="HAMP_dom"/>
</dbReference>
<comment type="similarity">
    <text evidence="3">Belongs to the methyl-accepting chemotaxis (MCP) protein family.</text>
</comment>
<dbReference type="OrthoDB" id="5292010at2"/>
<feature type="transmembrane region" description="Helical" evidence="5">
    <location>
        <begin position="171"/>
        <end position="193"/>
    </location>
</feature>
<dbReference type="InterPro" id="IPR051310">
    <property type="entry name" value="MCP_chemotaxis"/>
</dbReference>
<dbReference type="PROSITE" id="PS50111">
    <property type="entry name" value="CHEMOTAXIS_TRANSDUC_2"/>
    <property type="match status" value="1"/>
</dbReference>
<reference evidence="8 9" key="1">
    <citation type="submission" date="2018-04" db="EMBL/GenBank/DDBJ databases">
        <title>The genome sequence of Caulobacter sp. 744.</title>
        <authorList>
            <person name="Gao J."/>
            <person name="Sun J."/>
        </authorList>
    </citation>
    <scope>NUCLEOTIDE SEQUENCE [LARGE SCALE GENOMIC DNA]</scope>
    <source>
        <strain evidence="8 9">774</strain>
    </source>
</reference>
<keyword evidence="4" id="KW-0807">Transducer</keyword>
<evidence type="ECO:0000313" key="8">
    <source>
        <dbReference type="EMBL" id="PVM90316.1"/>
    </source>
</evidence>
<dbReference type="Pfam" id="PF00015">
    <property type="entry name" value="MCPsignal"/>
    <property type="match status" value="1"/>
</dbReference>
<feature type="transmembrane region" description="Helical" evidence="5">
    <location>
        <begin position="96"/>
        <end position="114"/>
    </location>
</feature>
<dbReference type="InterPro" id="IPR004090">
    <property type="entry name" value="Chemotax_Me-accpt_rcpt"/>
</dbReference>
<dbReference type="PANTHER" id="PTHR43531:SF11">
    <property type="entry name" value="METHYL-ACCEPTING CHEMOTAXIS PROTEIN 3"/>
    <property type="match status" value="1"/>
</dbReference>
<protein>
    <submittedName>
        <fullName evidence="8">Chemotaxis protein</fullName>
    </submittedName>
</protein>
<comment type="caution">
    <text evidence="8">The sequence shown here is derived from an EMBL/GenBank/DDBJ whole genome shotgun (WGS) entry which is preliminary data.</text>
</comment>
<dbReference type="PROSITE" id="PS50885">
    <property type="entry name" value="HAMP"/>
    <property type="match status" value="1"/>
</dbReference>
<dbReference type="AlphaFoldDB" id="A0A2T9K2V8"/>
<accession>A0A2T9K2V8</accession>
<dbReference type="CDD" id="cd11386">
    <property type="entry name" value="MCP_signal"/>
    <property type="match status" value="1"/>
</dbReference>
<dbReference type="EMBL" id="QDKQ01000035">
    <property type="protein sequence ID" value="PVM90316.1"/>
    <property type="molecule type" value="Genomic_DNA"/>
</dbReference>
<dbReference type="SUPFAM" id="SSF58104">
    <property type="entry name" value="Methyl-accepting chemotaxis protein (MCP) signaling domain"/>
    <property type="match status" value="1"/>
</dbReference>
<evidence type="ECO:0000259" key="7">
    <source>
        <dbReference type="PROSITE" id="PS50885"/>
    </source>
</evidence>
<dbReference type="GO" id="GO:0006935">
    <property type="term" value="P:chemotaxis"/>
    <property type="evidence" value="ECO:0007669"/>
    <property type="project" value="UniProtKB-KW"/>
</dbReference>
<keyword evidence="5" id="KW-0812">Transmembrane</keyword>
<name>A0A2T9K2V8_9CAUL</name>
<feature type="transmembrane region" description="Helical" evidence="5">
    <location>
        <begin position="126"/>
        <end position="159"/>
    </location>
</feature>
<gene>
    <name evidence="8" type="ORF">DDF67_10335</name>
</gene>
<dbReference type="FunFam" id="1.10.287.950:FF:000001">
    <property type="entry name" value="Methyl-accepting chemotaxis sensory transducer"/>
    <property type="match status" value="1"/>
</dbReference>
<evidence type="ECO:0000256" key="3">
    <source>
        <dbReference type="ARBA" id="ARBA00029447"/>
    </source>
</evidence>
<evidence type="ECO:0000259" key="6">
    <source>
        <dbReference type="PROSITE" id="PS50111"/>
    </source>
</evidence>
<evidence type="ECO:0000256" key="4">
    <source>
        <dbReference type="PROSITE-ProRule" id="PRU00284"/>
    </source>
</evidence>
<dbReference type="PANTHER" id="PTHR43531">
    <property type="entry name" value="PROTEIN ICFG"/>
    <property type="match status" value="1"/>
</dbReference>
<dbReference type="SMART" id="SM00283">
    <property type="entry name" value="MA"/>
    <property type="match status" value="1"/>
</dbReference>
<dbReference type="GO" id="GO:0016020">
    <property type="term" value="C:membrane"/>
    <property type="evidence" value="ECO:0007669"/>
    <property type="project" value="UniProtKB-SubCell"/>
</dbReference>
<keyword evidence="9" id="KW-1185">Reference proteome</keyword>
<dbReference type="Gene3D" id="1.10.287.950">
    <property type="entry name" value="Methyl-accepting chemotaxis protein"/>
    <property type="match status" value="1"/>
</dbReference>
<comment type="subcellular location">
    <subcellularLocation>
        <location evidence="1">Membrane</location>
    </subcellularLocation>
</comment>
<keyword evidence="5" id="KW-1133">Transmembrane helix</keyword>
<dbReference type="GO" id="GO:0007165">
    <property type="term" value="P:signal transduction"/>
    <property type="evidence" value="ECO:0007669"/>
    <property type="project" value="UniProtKB-KW"/>
</dbReference>